<organism evidence="2 3">
    <name type="scientific">Eumeta variegata</name>
    <name type="common">Bagworm moth</name>
    <name type="synonym">Eumeta japonica</name>
    <dbReference type="NCBI Taxonomy" id="151549"/>
    <lineage>
        <taxon>Eukaryota</taxon>
        <taxon>Metazoa</taxon>
        <taxon>Ecdysozoa</taxon>
        <taxon>Arthropoda</taxon>
        <taxon>Hexapoda</taxon>
        <taxon>Insecta</taxon>
        <taxon>Pterygota</taxon>
        <taxon>Neoptera</taxon>
        <taxon>Endopterygota</taxon>
        <taxon>Lepidoptera</taxon>
        <taxon>Glossata</taxon>
        <taxon>Ditrysia</taxon>
        <taxon>Tineoidea</taxon>
        <taxon>Psychidae</taxon>
        <taxon>Oiketicinae</taxon>
        <taxon>Eumeta</taxon>
    </lineage>
</organism>
<name>A0A4C1WYG7_EUMVA</name>
<protein>
    <submittedName>
        <fullName evidence="2">Uncharacterized protein</fullName>
    </submittedName>
</protein>
<comment type="caution">
    <text evidence="2">The sequence shown here is derived from an EMBL/GenBank/DDBJ whole genome shotgun (WGS) entry which is preliminary data.</text>
</comment>
<feature type="compositionally biased region" description="Basic residues" evidence="1">
    <location>
        <begin position="126"/>
        <end position="137"/>
    </location>
</feature>
<dbReference type="Proteomes" id="UP000299102">
    <property type="component" value="Unassembled WGS sequence"/>
</dbReference>
<proteinExistence type="predicted"/>
<sequence>MGPCAPPPSGLDGFRPKSECNGKSFPRATARANEHRQAAGRRRRPTVPCFSLSDGTIKSVGSRGRMYEPAYAGGARAAPCPLRTFNYDGASIILRCAQHTVLARPRPKVTRALHQLVGRPVPGRPTLRRPVRGRHSRPPLTPRLSVLGRADSPRVPWDTQSISVDTRIHSRGACLACWRSHDWLATRSKSGSHQLRVPDLSSLWSYHAYSWARVTSTRPSERAVRTLL</sequence>
<evidence type="ECO:0000313" key="2">
    <source>
        <dbReference type="EMBL" id="GBP56518.1"/>
    </source>
</evidence>
<dbReference type="AlphaFoldDB" id="A0A4C1WYG7"/>
<keyword evidence="3" id="KW-1185">Reference proteome</keyword>
<evidence type="ECO:0000256" key="1">
    <source>
        <dbReference type="SAM" id="MobiDB-lite"/>
    </source>
</evidence>
<evidence type="ECO:0000313" key="3">
    <source>
        <dbReference type="Proteomes" id="UP000299102"/>
    </source>
</evidence>
<accession>A0A4C1WYG7</accession>
<feature type="region of interest" description="Disordered" evidence="1">
    <location>
        <begin position="119"/>
        <end position="143"/>
    </location>
</feature>
<feature type="region of interest" description="Disordered" evidence="1">
    <location>
        <begin position="1"/>
        <end position="55"/>
    </location>
</feature>
<reference evidence="2 3" key="1">
    <citation type="journal article" date="2019" name="Commun. Biol.">
        <title>The bagworm genome reveals a unique fibroin gene that provides high tensile strength.</title>
        <authorList>
            <person name="Kono N."/>
            <person name="Nakamura H."/>
            <person name="Ohtoshi R."/>
            <person name="Tomita M."/>
            <person name="Numata K."/>
            <person name="Arakawa K."/>
        </authorList>
    </citation>
    <scope>NUCLEOTIDE SEQUENCE [LARGE SCALE GENOMIC DNA]</scope>
</reference>
<dbReference type="EMBL" id="BGZK01000694">
    <property type="protein sequence ID" value="GBP56518.1"/>
    <property type="molecule type" value="Genomic_DNA"/>
</dbReference>
<gene>
    <name evidence="2" type="ORF">EVAR_42712_1</name>
</gene>